<keyword evidence="2" id="KW-1185">Reference proteome</keyword>
<dbReference type="OrthoDB" id="6426843at2759"/>
<accession>A0A8X6X6N3</accession>
<organism evidence="1 2">
    <name type="scientific">Trichonephila inaurata madagascariensis</name>
    <dbReference type="NCBI Taxonomy" id="2747483"/>
    <lineage>
        <taxon>Eukaryota</taxon>
        <taxon>Metazoa</taxon>
        <taxon>Ecdysozoa</taxon>
        <taxon>Arthropoda</taxon>
        <taxon>Chelicerata</taxon>
        <taxon>Arachnida</taxon>
        <taxon>Araneae</taxon>
        <taxon>Araneomorphae</taxon>
        <taxon>Entelegynae</taxon>
        <taxon>Araneoidea</taxon>
        <taxon>Nephilidae</taxon>
        <taxon>Trichonephila</taxon>
        <taxon>Trichonephila inaurata</taxon>
    </lineage>
</organism>
<sequence>MKRSTPPSSKFAKSDLKRNVEKKDTSYAFGTSLFSMKQKLPESLGPGWYETQILNVGRKVSYTQTFGGAPVIRHKKYENECDFVKNLSPRDVKKMNAKADYLRLYEKKETS</sequence>
<name>A0A8X6X6N3_9ARAC</name>
<evidence type="ECO:0000313" key="2">
    <source>
        <dbReference type="Proteomes" id="UP000886998"/>
    </source>
</evidence>
<comment type="caution">
    <text evidence="1">The sequence shown here is derived from an EMBL/GenBank/DDBJ whole genome shotgun (WGS) entry which is preliminary data.</text>
</comment>
<dbReference type="Proteomes" id="UP000886998">
    <property type="component" value="Unassembled WGS sequence"/>
</dbReference>
<protein>
    <submittedName>
        <fullName evidence="1">Uncharacterized protein</fullName>
    </submittedName>
</protein>
<proteinExistence type="predicted"/>
<dbReference type="AlphaFoldDB" id="A0A8X6X6N3"/>
<dbReference type="EMBL" id="BMAV01006285">
    <property type="protein sequence ID" value="GFY48022.1"/>
    <property type="molecule type" value="Genomic_DNA"/>
</dbReference>
<gene>
    <name evidence="1" type="primary">AVEN_130124_1</name>
    <name evidence="1" type="ORF">TNIN_260221</name>
</gene>
<reference evidence="1" key="1">
    <citation type="submission" date="2020-08" db="EMBL/GenBank/DDBJ databases">
        <title>Multicomponent nature underlies the extraordinary mechanical properties of spider dragline silk.</title>
        <authorList>
            <person name="Kono N."/>
            <person name="Nakamura H."/>
            <person name="Mori M."/>
            <person name="Yoshida Y."/>
            <person name="Ohtoshi R."/>
            <person name="Malay A.D."/>
            <person name="Moran D.A.P."/>
            <person name="Tomita M."/>
            <person name="Numata K."/>
            <person name="Arakawa K."/>
        </authorList>
    </citation>
    <scope>NUCLEOTIDE SEQUENCE</scope>
</reference>
<evidence type="ECO:0000313" key="1">
    <source>
        <dbReference type="EMBL" id="GFY48022.1"/>
    </source>
</evidence>